<name>A0A934I4W5_9CORY</name>
<comment type="caution">
    <text evidence="3">The sequence shown here is derived from an EMBL/GenBank/DDBJ whole genome shotgun (WGS) entry which is preliminary data.</text>
</comment>
<protein>
    <submittedName>
        <fullName evidence="3">Uncharacterized protein</fullName>
    </submittedName>
</protein>
<organism evidence="3 4">
    <name type="scientific">Corynebacterium meridianum</name>
    <dbReference type="NCBI Taxonomy" id="2765363"/>
    <lineage>
        <taxon>Bacteria</taxon>
        <taxon>Bacillati</taxon>
        <taxon>Actinomycetota</taxon>
        <taxon>Actinomycetes</taxon>
        <taxon>Mycobacteriales</taxon>
        <taxon>Corynebacteriaceae</taxon>
        <taxon>Corynebacterium</taxon>
    </lineage>
</organism>
<feature type="region of interest" description="Disordered" evidence="2">
    <location>
        <begin position="75"/>
        <end position="125"/>
    </location>
</feature>
<reference evidence="3" key="1">
    <citation type="submission" date="2020-12" db="EMBL/GenBank/DDBJ databases">
        <title>Genome public.</title>
        <authorList>
            <person name="Sun Q."/>
        </authorList>
    </citation>
    <scope>NUCLEOTIDE SEQUENCE</scope>
    <source>
        <strain evidence="3">CCM 8863</strain>
    </source>
</reference>
<dbReference type="AlphaFoldDB" id="A0A934I4W5"/>
<dbReference type="RefSeq" id="WP_198737474.1">
    <property type="nucleotide sequence ID" value="NZ_JAEIOS010000009.1"/>
</dbReference>
<accession>A0A934I4W5</accession>
<gene>
    <name evidence="3" type="ORF">JDV75_01455</name>
</gene>
<keyword evidence="4" id="KW-1185">Reference proteome</keyword>
<evidence type="ECO:0000313" key="3">
    <source>
        <dbReference type="EMBL" id="MBI8988434.1"/>
    </source>
</evidence>
<sequence>MSEKQRKALAAVRKAQAAMERAEKDAAKAHAEHIEALGEALFAAAYKKRSKWFSYRNKPLLDLLIELGLVEAEEAEDAAEAAPVGDEASAGTGSESVVEEATEDVPTGTPASGESGWMTEPSRGF</sequence>
<evidence type="ECO:0000256" key="1">
    <source>
        <dbReference type="SAM" id="Coils"/>
    </source>
</evidence>
<evidence type="ECO:0000313" key="4">
    <source>
        <dbReference type="Proteomes" id="UP000645966"/>
    </source>
</evidence>
<dbReference type="Proteomes" id="UP000645966">
    <property type="component" value="Unassembled WGS sequence"/>
</dbReference>
<dbReference type="EMBL" id="JAEIOS010000009">
    <property type="protein sequence ID" value="MBI8988434.1"/>
    <property type="molecule type" value="Genomic_DNA"/>
</dbReference>
<proteinExistence type="predicted"/>
<keyword evidence="1" id="KW-0175">Coiled coil</keyword>
<evidence type="ECO:0000256" key="2">
    <source>
        <dbReference type="SAM" id="MobiDB-lite"/>
    </source>
</evidence>
<feature type="coiled-coil region" evidence="1">
    <location>
        <begin position="5"/>
        <end position="32"/>
    </location>
</feature>